<gene>
    <name evidence="7" type="ORF">A3B56_01260</name>
</gene>
<dbReference type="AlphaFoldDB" id="A0A1F7JDB1"/>
<evidence type="ECO:0000256" key="3">
    <source>
        <dbReference type="ARBA" id="ARBA00023274"/>
    </source>
</evidence>
<dbReference type="InterPro" id="IPR057258">
    <property type="entry name" value="Ribosomal_uS3"/>
</dbReference>
<dbReference type="PROSITE" id="PS00548">
    <property type="entry name" value="RIBOSOMAL_S3"/>
    <property type="match status" value="1"/>
</dbReference>
<keyword evidence="2 5" id="KW-0689">Ribosomal protein</keyword>
<reference evidence="7 8" key="1">
    <citation type="journal article" date="2016" name="Nat. Commun.">
        <title>Thousands of microbial genomes shed light on interconnected biogeochemical processes in an aquifer system.</title>
        <authorList>
            <person name="Anantharaman K."/>
            <person name="Brown C.T."/>
            <person name="Hug L.A."/>
            <person name="Sharon I."/>
            <person name="Castelle C.J."/>
            <person name="Probst A.J."/>
            <person name="Thomas B.C."/>
            <person name="Singh A."/>
            <person name="Wilkins M.J."/>
            <person name="Karaoz U."/>
            <person name="Brodie E.L."/>
            <person name="Williams K.H."/>
            <person name="Hubbard S.S."/>
            <person name="Banfield J.F."/>
        </authorList>
    </citation>
    <scope>NUCLEOTIDE SEQUENCE [LARGE SCALE GENOMIC DNA]</scope>
</reference>
<dbReference type="Proteomes" id="UP000178486">
    <property type="component" value="Unassembled WGS sequence"/>
</dbReference>
<evidence type="ECO:0000259" key="6">
    <source>
        <dbReference type="Pfam" id="PF00189"/>
    </source>
</evidence>
<evidence type="ECO:0000256" key="4">
    <source>
        <dbReference type="ARBA" id="ARBA00035521"/>
    </source>
</evidence>
<evidence type="ECO:0000256" key="2">
    <source>
        <dbReference type="ARBA" id="ARBA00022980"/>
    </source>
</evidence>
<sequence>MKVDVRIEPVKKPDLDAYLVAQSIVDQLERRIPHKRVVNQIMGRVINAGAKGVRIVLAGRIAGAEIARTEKYSTGSVPLSTLREDVQFAKVPALTKSGYVGIKVWICI</sequence>
<dbReference type="Pfam" id="PF00189">
    <property type="entry name" value="Ribosomal_S3_C"/>
    <property type="match status" value="1"/>
</dbReference>
<proteinExistence type="inferred from homology"/>
<comment type="caution">
    <text evidence="7">The sequence shown here is derived from an EMBL/GenBank/DDBJ whole genome shotgun (WGS) entry which is preliminary data.</text>
</comment>
<dbReference type="GO" id="GO:0006412">
    <property type="term" value="P:translation"/>
    <property type="evidence" value="ECO:0007669"/>
    <property type="project" value="InterPro"/>
</dbReference>
<evidence type="ECO:0000256" key="5">
    <source>
        <dbReference type="RuleBase" id="RU003624"/>
    </source>
</evidence>
<feature type="domain" description="Small ribosomal subunit protein uS3 C-terminal" evidence="6">
    <location>
        <begin position="24"/>
        <end position="106"/>
    </location>
</feature>
<dbReference type="InterPro" id="IPR036419">
    <property type="entry name" value="Ribosomal_S3_C_sf"/>
</dbReference>
<dbReference type="InterPro" id="IPR001351">
    <property type="entry name" value="Ribosomal_uS3_C"/>
</dbReference>
<dbReference type="NCBIfam" id="TIGR01009">
    <property type="entry name" value="rpsC_bact"/>
    <property type="match status" value="1"/>
</dbReference>
<dbReference type="PANTHER" id="PTHR11760:SF19">
    <property type="entry name" value="SMALL RIBOSOMAL SUBUNIT PROTEIN US3C"/>
    <property type="match status" value="1"/>
</dbReference>
<evidence type="ECO:0000313" key="8">
    <source>
        <dbReference type="Proteomes" id="UP000178486"/>
    </source>
</evidence>
<dbReference type="GO" id="GO:0022627">
    <property type="term" value="C:cytosolic small ribosomal subunit"/>
    <property type="evidence" value="ECO:0007669"/>
    <property type="project" value="TreeGrafter"/>
</dbReference>
<dbReference type="GO" id="GO:0003735">
    <property type="term" value="F:structural constituent of ribosome"/>
    <property type="evidence" value="ECO:0007669"/>
    <property type="project" value="InterPro"/>
</dbReference>
<evidence type="ECO:0000313" key="7">
    <source>
        <dbReference type="EMBL" id="OGK53581.1"/>
    </source>
</evidence>
<dbReference type="InterPro" id="IPR018280">
    <property type="entry name" value="Ribosomal_uS3_CS"/>
</dbReference>
<dbReference type="EMBL" id="MGAU01000056">
    <property type="protein sequence ID" value="OGK53581.1"/>
    <property type="molecule type" value="Genomic_DNA"/>
</dbReference>
<dbReference type="PANTHER" id="PTHR11760">
    <property type="entry name" value="30S/40S RIBOSOMAL PROTEIN S3"/>
    <property type="match status" value="1"/>
</dbReference>
<organism evidence="7 8">
    <name type="scientific">Candidatus Roizmanbacteria bacterium RIFCSPLOWO2_01_FULL_45_11</name>
    <dbReference type="NCBI Taxonomy" id="1802070"/>
    <lineage>
        <taxon>Bacteria</taxon>
        <taxon>Candidatus Roizmaniibacteriota</taxon>
    </lineage>
</organism>
<accession>A0A1F7JDB1</accession>
<keyword evidence="3 5" id="KW-0687">Ribonucleoprotein</keyword>
<dbReference type="SUPFAM" id="SSF54821">
    <property type="entry name" value="Ribosomal protein S3 C-terminal domain"/>
    <property type="match status" value="1"/>
</dbReference>
<name>A0A1F7JDB1_9BACT</name>
<evidence type="ECO:0000256" key="1">
    <source>
        <dbReference type="ARBA" id="ARBA00010761"/>
    </source>
</evidence>
<protein>
    <recommendedName>
        <fullName evidence="4">30S ribosomal protein S3</fullName>
    </recommendedName>
</protein>
<dbReference type="Gene3D" id="3.30.1140.32">
    <property type="entry name" value="Ribosomal protein S3, C-terminal domain"/>
    <property type="match status" value="1"/>
</dbReference>
<dbReference type="InterPro" id="IPR005704">
    <property type="entry name" value="Ribosomal_uS3_bac-typ"/>
</dbReference>
<comment type="similarity">
    <text evidence="1 5">Belongs to the universal ribosomal protein uS3 family.</text>
</comment>